<dbReference type="GO" id="GO:0051301">
    <property type="term" value="P:cell division"/>
    <property type="evidence" value="ECO:0007669"/>
    <property type="project" value="UniProtKB-KW"/>
</dbReference>
<dbReference type="AlphaFoldDB" id="A0A1W1ZRM8"/>
<evidence type="ECO:0000313" key="2">
    <source>
        <dbReference type="EMBL" id="SMC51054.1"/>
    </source>
</evidence>
<accession>A0A1W1ZRM8</accession>
<feature type="transmembrane region" description="Helical" evidence="1">
    <location>
        <begin position="12"/>
        <end position="32"/>
    </location>
</feature>
<protein>
    <submittedName>
        <fullName evidence="2">Cell division protein FtsQ</fullName>
    </submittedName>
</protein>
<keyword evidence="1" id="KW-0472">Membrane</keyword>
<organism evidence="2 3">
    <name type="scientific">Pedobacter africanus</name>
    <dbReference type="NCBI Taxonomy" id="151894"/>
    <lineage>
        <taxon>Bacteria</taxon>
        <taxon>Pseudomonadati</taxon>
        <taxon>Bacteroidota</taxon>
        <taxon>Sphingobacteriia</taxon>
        <taxon>Sphingobacteriales</taxon>
        <taxon>Sphingobacteriaceae</taxon>
        <taxon>Pedobacter</taxon>
    </lineage>
</organism>
<dbReference type="EMBL" id="FWXT01000001">
    <property type="protein sequence ID" value="SMC51054.1"/>
    <property type="molecule type" value="Genomic_DNA"/>
</dbReference>
<keyword evidence="2" id="KW-0131">Cell cycle</keyword>
<name>A0A1W1ZRM8_9SPHI</name>
<evidence type="ECO:0000256" key="1">
    <source>
        <dbReference type="SAM" id="Phobius"/>
    </source>
</evidence>
<dbReference type="OrthoDB" id="1466667at2"/>
<gene>
    <name evidence="2" type="ORF">SAMN04488524_0926</name>
</gene>
<dbReference type="Proteomes" id="UP000192756">
    <property type="component" value="Unassembled WGS sequence"/>
</dbReference>
<keyword evidence="2" id="KW-0132">Cell division</keyword>
<keyword evidence="1" id="KW-1133">Transmembrane helix</keyword>
<proteinExistence type="predicted"/>
<dbReference type="RefSeq" id="WP_084237220.1">
    <property type="nucleotide sequence ID" value="NZ_FWXT01000001.1"/>
</dbReference>
<evidence type="ECO:0000313" key="3">
    <source>
        <dbReference type="Proteomes" id="UP000192756"/>
    </source>
</evidence>
<dbReference type="STRING" id="151894.SAMN04488524_0926"/>
<reference evidence="3" key="1">
    <citation type="submission" date="2017-04" db="EMBL/GenBank/DDBJ databases">
        <authorList>
            <person name="Varghese N."/>
            <person name="Submissions S."/>
        </authorList>
    </citation>
    <scope>NUCLEOTIDE SEQUENCE [LARGE SCALE GENOMIC DNA]</scope>
    <source>
        <strain evidence="3">DSM 12126</strain>
    </source>
</reference>
<keyword evidence="1" id="KW-0812">Transmembrane</keyword>
<keyword evidence="3" id="KW-1185">Reference proteome</keyword>
<sequence>MLKRINWRSVFKCFAWIVCLAGTVVLMSFISVKKKTVVCTNVKILIPGADNFIEREEVDAILRQSQGNLVGQQLESINLQRIEKNIIANPYIAYATVYADMNGVIQIRVKQREPVLRMINANGQDYYIDSNGLKMPVSPNFTANVLAANGNIMEHFSGRVDTLITRLAKDLYKVALYVKKDTFFNAQIEQLYVNDKKDIELIPRVGNQRIVLGGADSLETKMKNLLIFYKKALPKVGWNTYKTINVKYVNQIVCEKNKIDSLTGKVIKDRVADTAKQYRQVIDSMVRDQIETDLKNETNTRNNN</sequence>